<dbReference type="AlphaFoldDB" id="A0A1I7TUW0"/>
<dbReference type="Proteomes" id="UP000095282">
    <property type="component" value="Unplaced"/>
</dbReference>
<feature type="region of interest" description="Disordered" evidence="1">
    <location>
        <begin position="1"/>
        <end position="104"/>
    </location>
</feature>
<dbReference type="WBParaSite" id="Csp11.Scaffold629.g12022.t1">
    <property type="protein sequence ID" value="Csp11.Scaffold629.g12022.t1"/>
    <property type="gene ID" value="Csp11.Scaffold629.g12022"/>
</dbReference>
<evidence type="ECO:0000313" key="3">
    <source>
        <dbReference type="WBParaSite" id="Csp11.Scaffold629.g12022.t1"/>
    </source>
</evidence>
<evidence type="ECO:0000313" key="2">
    <source>
        <dbReference type="Proteomes" id="UP000095282"/>
    </source>
</evidence>
<name>A0A1I7TUW0_9PELO</name>
<reference evidence="3" key="1">
    <citation type="submission" date="2016-11" db="UniProtKB">
        <authorList>
            <consortium name="WormBaseParasite"/>
        </authorList>
    </citation>
    <scope>IDENTIFICATION</scope>
</reference>
<evidence type="ECO:0000256" key="1">
    <source>
        <dbReference type="SAM" id="MobiDB-lite"/>
    </source>
</evidence>
<protein>
    <submittedName>
        <fullName evidence="3">Dentin sialophosphoprotein-like</fullName>
    </submittedName>
</protein>
<feature type="compositionally biased region" description="Basic and acidic residues" evidence="1">
    <location>
        <begin position="1"/>
        <end position="33"/>
    </location>
</feature>
<accession>A0A1I7TUW0</accession>
<organism evidence="2 3">
    <name type="scientific">Caenorhabditis tropicalis</name>
    <dbReference type="NCBI Taxonomy" id="1561998"/>
    <lineage>
        <taxon>Eukaryota</taxon>
        <taxon>Metazoa</taxon>
        <taxon>Ecdysozoa</taxon>
        <taxon>Nematoda</taxon>
        <taxon>Chromadorea</taxon>
        <taxon>Rhabditida</taxon>
        <taxon>Rhabditina</taxon>
        <taxon>Rhabditomorpha</taxon>
        <taxon>Rhabditoidea</taxon>
        <taxon>Rhabditidae</taxon>
        <taxon>Peloderinae</taxon>
        <taxon>Caenorhabditis</taxon>
    </lineage>
</organism>
<proteinExistence type="predicted"/>
<keyword evidence="2" id="KW-1185">Reference proteome</keyword>
<feature type="compositionally biased region" description="Basic and acidic residues" evidence="1">
    <location>
        <begin position="55"/>
        <end position="104"/>
    </location>
</feature>
<sequence>MVENSDRDGWVSEKTILRDNSQEPEENRSKAHFDTNSPTPIDMEEMILISSVVFSDRDSDQDSWDSDRDSDRDSDQDSWDSDRDSDQDGRDSDRDSDRKGSVNT</sequence>